<organism evidence="2 3">
    <name type="scientific">Botrimarina colliarenosi</name>
    <dbReference type="NCBI Taxonomy" id="2528001"/>
    <lineage>
        <taxon>Bacteria</taxon>
        <taxon>Pseudomonadati</taxon>
        <taxon>Planctomycetota</taxon>
        <taxon>Planctomycetia</taxon>
        <taxon>Pirellulales</taxon>
        <taxon>Lacipirellulaceae</taxon>
        <taxon>Botrimarina</taxon>
    </lineage>
</organism>
<name>A0A5C5ZYC7_9BACT</name>
<evidence type="ECO:0000256" key="1">
    <source>
        <dbReference type="SAM" id="SignalP"/>
    </source>
</evidence>
<evidence type="ECO:0008006" key="4">
    <source>
        <dbReference type="Google" id="ProtNLM"/>
    </source>
</evidence>
<dbReference type="RefSeq" id="WP_197526757.1">
    <property type="nucleotide sequence ID" value="NZ_SJPR01000013.1"/>
</dbReference>
<reference evidence="2 3" key="1">
    <citation type="submission" date="2019-02" db="EMBL/GenBank/DDBJ databases">
        <title>Deep-cultivation of Planctomycetes and their phenomic and genomic characterization uncovers novel biology.</title>
        <authorList>
            <person name="Wiegand S."/>
            <person name="Jogler M."/>
            <person name="Boedeker C."/>
            <person name="Pinto D."/>
            <person name="Vollmers J."/>
            <person name="Rivas-Marin E."/>
            <person name="Kohn T."/>
            <person name="Peeters S.H."/>
            <person name="Heuer A."/>
            <person name="Rast P."/>
            <person name="Oberbeckmann S."/>
            <person name="Bunk B."/>
            <person name="Jeske O."/>
            <person name="Meyerdierks A."/>
            <person name="Storesund J.E."/>
            <person name="Kallscheuer N."/>
            <person name="Luecker S."/>
            <person name="Lage O.M."/>
            <person name="Pohl T."/>
            <person name="Merkel B.J."/>
            <person name="Hornburger P."/>
            <person name="Mueller R.-W."/>
            <person name="Bruemmer F."/>
            <person name="Labrenz M."/>
            <person name="Spormann A.M."/>
            <person name="Op Den Camp H."/>
            <person name="Overmann J."/>
            <person name="Amann R."/>
            <person name="Jetten M.S.M."/>
            <person name="Mascher T."/>
            <person name="Medema M.H."/>
            <person name="Devos D.P."/>
            <person name="Kaster A.-K."/>
            <person name="Ovreas L."/>
            <person name="Rohde M."/>
            <person name="Galperin M.Y."/>
            <person name="Jogler C."/>
        </authorList>
    </citation>
    <scope>NUCLEOTIDE SEQUENCE [LARGE SCALE GENOMIC DNA]</scope>
    <source>
        <strain evidence="2 3">Pla108</strain>
    </source>
</reference>
<proteinExistence type="predicted"/>
<dbReference type="AlphaFoldDB" id="A0A5C5ZYC7"/>
<protein>
    <recommendedName>
        <fullName evidence="4">PEP-CTERM protein-sorting domain-containing protein</fullName>
    </recommendedName>
</protein>
<accession>A0A5C5ZYC7</accession>
<comment type="caution">
    <text evidence="2">The sequence shown here is derived from an EMBL/GenBank/DDBJ whole genome shotgun (WGS) entry which is preliminary data.</text>
</comment>
<evidence type="ECO:0000313" key="3">
    <source>
        <dbReference type="Proteomes" id="UP000317421"/>
    </source>
</evidence>
<evidence type="ECO:0000313" key="2">
    <source>
        <dbReference type="EMBL" id="TWT92008.1"/>
    </source>
</evidence>
<feature type="chain" id="PRO_5022962569" description="PEP-CTERM protein-sorting domain-containing protein" evidence="1">
    <location>
        <begin position="23"/>
        <end position="307"/>
    </location>
</feature>
<feature type="signal peptide" evidence="1">
    <location>
        <begin position="1"/>
        <end position="22"/>
    </location>
</feature>
<dbReference type="Proteomes" id="UP000317421">
    <property type="component" value="Unassembled WGS sequence"/>
</dbReference>
<gene>
    <name evidence="2" type="ORF">Pla108_41510</name>
</gene>
<dbReference type="EMBL" id="SJPR01000013">
    <property type="protein sequence ID" value="TWT92008.1"/>
    <property type="molecule type" value="Genomic_DNA"/>
</dbReference>
<keyword evidence="1" id="KW-0732">Signal</keyword>
<keyword evidence="3" id="KW-1185">Reference proteome</keyword>
<sequence length="307" mass="31626" precursor="true">MRLVPLALMSCVVGLAAVGAQAASVSYVGTQYDIGGTFFPGGGPADQNAYVVAGWRANDVAKTLDLDNNDVYGSAGYAMFGTRFDYPNANATGGNAFVAPTDNSVYPNLIDLPSFVSNSQILSSRKAGGWSYALIDDPQLTNGGRDYNWGASQTPASVFQPPYVKLGVLDGTGTVSGADPTVAPAERWGFEVGANAPSHIRVGVMTDGLDSTNWAPSEVFIQQVSGGAPVGAPVSTGTVLKNRFIDMHFFDIVGAQAGEEFVFLAANPGGGSAGISGFAFDVVPEPSSALLATLMVVGGLAGRRRVA</sequence>